<evidence type="ECO:0000313" key="1">
    <source>
        <dbReference type="EMBL" id="KAK1332494.1"/>
    </source>
</evidence>
<gene>
    <name evidence="1" type="ORF">QTO34_007174</name>
</gene>
<dbReference type="Proteomes" id="UP001177744">
    <property type="component" value="Unassembled WGS sequence"/>
</dbReference>
<evidence type="ECO:0000313" key="2">
    <source>
        <dbReference type="Proteomes" id="UP001177744"/>
    </source>
</evidence>
<name>A0AA40HJT7_CNENI</name>
<dbReference type="EMBL" id="JAULJE010000018">
    <property type="protein sequence ID" value="KAK1332494.1"/>
    <property type="molecule type" value="Genomic_DNA"/>
</dbReference>
<proteinExistence type="predicted"/>
<reference evidence="1" key="1">
    <citation type="submission" date="2023-06" db="EMBL/GenBank/DDBJ databases">
        <title>Reference genome for the Northern bat (Eptesicus nilssonii), a most northern bat species.</title>
        <authorList>
            <person name="Laine V.N."/>
            <person name="Pulliainen A.T."/>
            <person name="Lilley T.M."/>
        </authorList>
    </citation>
    <scope>NUCLEOTIDE SEQUENCE</scope>
    <source>
        <strain evidence="1">BLF_Eptnil</strain>
        <tissue evidence="1">Kidney</tissue>
    </source>
</reference>
<organism evidence="1 2">
    <name type="scientific">Cnephaeus nilssonii</name>
    <name type="common">Northern bat</name>
    <name type="synonym">Eptesicus nilssonii</name>
    <dbReference type="NCBI Taxonomy" id="3371016"/>
    <lineage>
        <taxon>Eukaryota</taxon>
        <taxon>Metazoa</taxon>
        <taxon>Chordata</taxon>
        <taxon>Craniata</taxon>
        <taxon>Vertebrata</taxon>
        <taxon>Euteleostomi</taxon>
        <taxon>Mammalia</taxon>
        <taxon>Eutheria</taxon>
        <taxon>Laurasiatheria</taxon>
        <taxon>Chiroptera</taxon>
        <taxon>Yangochiroptera</taxon>
        <taxon>Vespertilionidae</taxon>
        <taxon>Cnephaeus</taxon>
    </lineage>
</organism>
<protein>
    <submittedName>
        <fullName evidence="1">Uncharacterized protein</fullName>
    </submittedName>
</protein>
<comment type="caution">
    <text evidence="1">The sequence shown here is derived from an EMBL/GenBank/DDBJ whole genome shotgun (WGS) entry which is preliminary data.</text>
</comment>
<accession>A0AA40HJT7</accession>
<sequence length="161" mass="18447">MEKGAEPGRLRPCEARSSLSWGFAWEGPEDWAHSSCSAPLCHFYIELGYRLDLFANLEQYTQWINDNFKNTSNALRKGVTELSAGNLAHSTQKLPGNRIRELIEMAGQKAQMCHHMAGESRTDCSAILQKLKHLKYQQTSIHGIFQDIQVMRERREVRIVE</sequence>
<dbReference type="AlphaFoldDB" id="A0AA40HJT7"/>
<keyword evidence="2" id="KW-1185">Reference proteome</keyword>